<accession>A0A9P8AEP8</accession>
<keyword evidence="2" id="KW-1185">Reference proteome</keyword>
<dbReference type="EMBL" id="CM032181">
    <property type="protein sequence ID" value="KAG7098610.1"/>
    <property type="molecule type" value="Genomic_DNA"/>
</dbReference>
<dbReference type="AlphaFoldDB" id="A0A9P8AEP8"/>
<evidence type="ECO:0000313" key="1">
    <source>
        <dbReference type="EMBL" id="KAG7098610.1"/>
    </source>
</evidence>
<sequence>MFMGEYADSLPKKLTDAPCESDRLTIDEAHEIYSFPRTRIPLKGSLGRVIDDVVARIQQFQPWVHPFDGWCVRDTTNAGSRMWVLRNLDTKEYIRHTDIDHDNDSEYREFYDVGHKFALRTSWGDIGHPVASGAWAGDRFDIVPEDDLEIVVGEDGQVTKVNGWEDVTDEVSKEIDSLVDLL</sequence>
<evidence type="ECO:0000313" key="2">
    <source>
        <dbReference type="Proteomes" id="UP001049176"/>
    </source>
</evidence>
<proteinExistence type="predicted"/>
<reference evidence="1" key="1">
    <citation type="journal article" date="2021" name="Genome Biol. Evol.">
        <title>The assembled and annotated genome of the fairy-ring fungus Marasmius oreades.</title>
        <authorList>
            <person name="Hiltunen M."/>
            <person name="Ament-Velasquez S.L."/>
            <person name="Johannesson H."/>
        </authorList>
    </citation>
    <scope>NUCLEOTIDE SEQUENCE</scope>
    <source>
        <strain evidence="1">03SP1</strain>
    </source>
</reference>
<dbReference type="GeneID" id="66069609"/>
<comment type="caution">
    <text evidence="1">The sequence shown here is derived from an EMBL/GenBank/DDBJ whole genome shotgun (WGS) entry which is preliminary data.</text>
</comment>
<organism evidence="1 2">
    <name type="scientific">Marasmius oreades</name>
    <name type="common">fairy-ring Marasmius</name>
    <dbReference type="NCBI Taxonomy" id="181124"/>
    <lineage>
        <taxon>Eukaryota</taxon>
        <taxon>Fungi</taxon>
        <taxon>Dikarya</taxon>
        <taxon>Basidiomycota</taxon>
        <taxon>Agaricomycotina</taxon>
        <taxon>Agaricomycetes</taxon>
        <taxon>Agaricomycetidae</taxon>
        <taxon>Agaricales</taxon>
        <taxon>Marasmiineae</taxon>
        <taxon>Marasmiaceae</taxon>
        <taxon>Marasmius</taxon>
    </lineage>
</organism>
<dbReference type="Proteomes" id="UP001049176">
    <property type="component" value="Chromosome 1"/>
</dbReference>
<dbReference type="KEGG" id="more:E1B28_000533"/>
<gene>
    <name evidence="1" type="ORF">E1B28_000533</name>
</gene>
<name>A0A9P8AEP8_9AGAR</name>
<dbReference type="OrthoDB" id="2588098at2759"/>
<protein>
    <submittedName>
        <fullName evidence="1">Uncharacterized protein</fullName>
    </submittedName>
</protein>
<dbReference type="RefSeq" id="XP_043015080.1">
    <property type="nucleotide sequence ID" value="XM_043146378.1"/>
</dbReference>